<dbReference type="AlphaFoldDB" id="A0A655FAA4"/>
<protein>
    <submittedName>
        <fullName evidence="3">Uncharacterized protein</fullName>
    </submittedName>
</protein>
<reference evidence="4 5" key="1">
    <citation type="submission" date="2015-03" db="EMBL/GenBank/DDBJ databases">
        <authorList>
            <consortium name="Pathogen Informatics"/>
        </authorList>
    </citation>
    <scope>NUCLEOTIDE SEQUENCE [LARGE SCALE GENOMIC DNA]</scope>
    <source>
        <strain evidence="2 4">G09901357</strain>
        <strain evidence="3 5">P00601463</strain>
    </source>
</reference>
<evidence type="ECO:0000313" key="2">
    <source>
        <dbReference type="EMBL" id="CFE37602.1"/>
    </source>
</evidence>
<feature type="region of interest" description="Disordered" evidence="1">
    <location>
        <begin position="81"/>
        <end position="195"/>
    </location>
</feature>
<evidence type="ECO:0000313" key="4">
    <source>
        <dbReference type="Proteomes" id="UP000048289"/>
    </source>
</evidence>
<gene>
    <name evidence="2" type="ORF">ERS007681_00782</name>
    <name evidence="3" type="ORF">ERS007741_00595</name>
</gene>
<feature type="compositionally biased region" description="Polar residues" evidence="1">
    <location>
        <begin position="81"/>
        <end position="106"/>
    </location>
</feature>
<evidence type="ECO:0000313" key="3">
    <source>
        <dbReference type="EMBL" id="COV76002.1"/>
    </source>
</evidence>
<dbReference type="EMBL" id="CFOE01000062">
    <property type="protein sequence ID" value="CFE37602.1"/>
    <property type="molecule type" value="Genomic_DNA"/>
</dbReference>
<feature type="compositionally biased region" description="Polar residues" evidence="1">
    <location>
        <begin position="117"/>
        <end position="185"/>
    </location>
</feature>
<evidence type="ECO:0000313" key="5">
    <source>
        <dbReference type="Proteomes" id="UP000048600"/>
    </source>
</evidence>
<dbReference type="Proteomes" id="UP000048289">
    <property type="component" value="Unassembled WGS sequence"/>
</dbReference>
<sequence length="195" mass="20694">MRGSDKPGKPIAIWRRLRSSTPLIESNPKSWKAHSGSMSWLLLRPKTIAAWKHTNSTSWRCSSGGARLCNRAIAPASLPVWSTDNSPLSPNQNRCRANPYVGNSTRRPPKPAKTEDQSTATPSANSRPTPASTDSTSGRSLASSATDASNPAPGPTSTNTLAPRDSANPTPSKNRTGLRTCSTQYAGDPYPAPAS</sequence>
<name>A0A655FAA4_MYCTX</name>
<accession>A0A655FAA4</accession>
<organism evidence="3 5">
    <name type="scientific">Mycobacterium tuberculosis</name>
    <dbReference type="NCBI Taxonomy" id="1773"/>
    <lineage>
        <taxon>Bacteria</taxon>
        <taxon>Bacillati</taxon>
        <taxon>Actinomycetota</taxon>
        <taxon>Actinomycetes</taxon>
        <taxon>Mycobacteriales</taxon>
        <taxon>Mycobacteriaceae</taxon>
        <taxon>Mycobacterium</taxon>
        <taxon>Mycobacterium tuberculosis complex</taxon>
    </lineage>
</organism>
<evidence type="ECO:0000256" key="1">
    <source>
        <dbReference type="SAM" id="MobiDB-lite"/>
    </source>
</evidence>
<proteinExistence type="predicted"/>
<dbReference type="EMBL" id="CHKL01000038">
    <property type="protein sequence ID" value="COV76002.1"/>
    <property type="molecule type" value="Genomic_DNA"/>
</dbReference>
<dbReference type="Proteomes" id="UP000048600">
    <property type="component" value="Unassembled WGS sequence"/>
</dbReference>